<dbReference type="AlphaFoldDB" id="A0A0A9CUY5"/>
<protein>
    <submittedName>
        <fullName evidence="2">Uncharacterized protein</fullName>
    </submittedName>
</protein>
<evidence type="ECO:0000313" key="2">
    <source>
        <dbReference type="EMBL" id="JAD78248.1"/>
    </source>
</evidence>
<sequence>MSSVRPRGEGPTNLSRRPVSLAAGMSRLFVPQLSASSARERMSRSEPLPGGPRRSSSSNPPRRSPPPEP</sequence>
<dbReference type="EMBL" id="GBRH01219647">
    <property type="protein sequence ID" value="JAD78248.1"/>
    <property type="molecule type" value="Transcribed_RNA"/>
</dbReference>
<reference evidence="2" key="1">
    <citation type="submission" date="2014-09" db="EMBL/GenBank/DDBJ databases">
        <authorList>
            <person name="Magalhaes I.L.F."/>
            <person name="Oliveira U."/>
            <person name="Santos F.R."/>
            <person name="Vidigal T.H.D.A."/>
            <person name="Brescovit A.D."/>
            <person name="Santos A.J."/>
        </authorList>
    </citation>
    <scope>NUCLEOTIDE SEQUENCE</scope>
    <source>
        <tissue evidence="2">Shoot tissue taken approximately 20 cm above the soil surface</tissue>
    </source>
</reference>
<accession>A0A0A9CUY5</accession>
<organism evidence="2">
    <name type="scientific">Arundo donax</name>
    <name type="common">Giant reed</name>
    <name type="synonym">Donax arundinaceus</name>
    <dbReference type="NCBI Taxonomy" id="35708"/>
    <lineage>
        <taxon>Eukaryota</taxon>
        <taxon>Viridiplantae</taxon>
        <taxon>Streptophyta</taxon>
        <taxon>Embryophyta</taxon>
        <taxon>Tracheophyta</taxon>
        <taxon>Spermatophyta</taxon>
        <taxon>Magnoliopsida</taxon>
        <taxon>Liliopsida</taxon>
        <taxon>Poales</taxon>
        <taxon>Poaceae</taxon>
        <taxon>PACMAD clade</taxon>
        <taxon>Arundinoideae</taxon>
        <taxon>Arundineae</taxon>
        <taxon>Arundo</taxon>
    </lineage>
</organism>
<evidence type="ECO:0000256" key="1">
    <source>
        <dbReference type="SAM" id="MobiDB-lite"/>
    </source>
</evidence>
<name>A0A0A9CUY5_ARUDO</name>
<proteinExistence type="predicted"/>
<reference evidence="2" key="2">
    <citation type="journal article" date="2015" name="Data Brief">
        <title>Shoot transcriptome of the giant reed, Arundo donax.</title>
        <authorList>
            <person name="Barrero R.A."/>
            <person name="Guerrero F.D."/>
            <person name="Moolhuijzen P."/>
            <person name="Goolsby J.A."/>
            <person name="Tidwell J."/>
            <person name="Bellgard S.E."/>
            <person name="Bellgard M.I."/>
        </authorList>
    </citation>
    <scope>NUCLEOTIDE SEQUENCE</scope>
    <source>
        <tissue evidence="2">Shoot tissue taken approximately 20 cm above the soil surface</tissue>
    </source>
</reference>
<feature type="compositionally biased region" description="Low complexity" evidence="1">
    <location>
        <begin position="45"/>
        <end position="61"/>
    </location>
</feature>
<feature type="region of interest" description="Disordered" evidence="1">
    <location>
        <begin position="1"/>
        <end position="69"/>
    </location>
</feature>